<keyword evidence="2" id="KW-1185">Reference proteome</keyword>
<dbReference type="Proteomes" id="UP000242715">
    <property type="component" value="Unassembled WGS sequence"/>
</dbReference>
<proteinExistence type="predicted"/>
<dbReference type="EMBL" id="DF973870">
    <property type="protein sequence ID" value="GAU41564.1"/>
    <property type="molecule type" value="Genomic_DNA"/>
</dbReference>
<reference evidence="2" key="1">
    <citation type="journal article" date="2017" name="Front. Plant Sci.">
        <title>Climate Clever Clovers: New Paradigm to Reduce the Environmental Footprint of Ruminants by Breeding Low Methanogenic Forages Utilizing Haplotype Variation.</title>
        <authorList>
            <person name="Kaur P."/>
            <person name="Appels R."/>
            <person name="Bayer P.E."/>
            <person name="Keeble-Gagnere G."/>
            <person name="Wang J."/>
            <person name="Hirakawa H."/>
            <person name="Shirasawa K."/>
            <person name="Vercoe P."/>
            <person name="Stefanova K."/>
            <person name="Durmic Z."/>
            <person name="Nichols P."/>
            <person name="Revell C."/>
            <person name="Isobe S.N."/>
            <person name="Edwards D."/>
            <person name="Erskine W."/>
        </authorList>
    </citation>
    <scope>NUCLEOTIDE SEQUENCE [LARGE SCALE GENOMIC DNA]</scope>
    <source>
        <strain evidence="2">cv. Daliak</strain>
    </source>
</reference>
<evidence type="ECO:0000313" key="1">
    <source>
        <dbReference type="EMBL" id="GAU41564.1"/>
    </source>
</evidence>
<organism evidence="1 2">
    <name type="scientific">Trifolium subterraneum</name>
    <name type="common">Subterranean clover</name>
    <dbReference type="NCBI Taxonomy" id="3900"/>
    <lineage>
        <taxon>Eukaryota</taxon>
        <taxon>Viridiplantae</taxon>
        <taxon>Streptophyta</taxon>
        <taxon>Embryophyta</taxon>
        <taxon>Tracheophyta</taxon>
        <taxon>Spermatophyta</taxon>
        <taxon>Magnoliopsida</taxon>
        <taxon>eudicotyledons</taxon>
        <taxon>Gunneridae</taxon>
        <taxon>Pentapetalae</taxon>
        <taxon>rosids</taxon>
        <taxon>fabids</taxon>
        <taxon>Fabales</taxon>
        <taxon>Fabaceae</taxon>
        <taxon>Papilionoideae</taxon>
        <taxon>50 kb inversion clade</taxon>
        <taxon>NPAAA clade</taxon>
        <taxon>Hologalegina</taxon>
        <taxon>IRL clade</taxon>
        <taxon>Trifolieae</taxon>
        <taxon>Trifolium</taxon>
    </lineage>
</organism>
<gene>
    <name evidence="1" type="ORF">TSUD_271730</name>
</gene>
<evidence type="ECO:0000313" key="2">
    <source>
        <dbReference type="Proteomes" id="UP000242715"/>
    </source>
</evidence>
<dbReference type="OrthoDB" id="1729886at2759"/>
<protein>
    <submittedName>
        <fullName evidence="1">Uncharacterized protein</fullName>
    </submittedName>
</protein>
<sequence>MNNNIKLAPWTFPTELSQSPNLVALDLGETNLVGHLPDIFNTLVKLVARQSEPEQHVRVHRFYFRACFNDPVDSSLAYGKQVHWSNS</sequence>
<accession>A0A2Z6NA28</accession>
<name>A0A2Z6NA28_TRISU</name>
<dbReference type="AlphaFoldDB" id="A0A2Z6NA28"/>